<name>A0A084GWT6_METID</name>
<dbReference type="Proteomes" id="UP000028549">
    <property type="component" value="Unassembled WGS sequence"/>
</dbReference>
<dbReference type="EMBL" id="JNVC02000005">
    <property type="protein sequence ID" value="KEZ51798.1"/>
    <property type="molecule type" value="Genomic_DNA"/>
</dbReference>
<keyword evidence="2" id="KW-1185">Reference proteome</keyword>
<dbReference type="OrthoDB" id="2454327at2"/>
<reference evidence="1 2" key="1">
    <citation type="journal article" date="2005" name="Int. J. Syst. Evol. Microbiol.">
        <title>Bacillus cibi sp. nov., isolated from jeotgal, a traditional Korean fermented seafood.</title>
        <authorList>
            <person name="Yoon J.H."/>
            <person name="Lee C.H."/>
            <person name="Oh T.K."/>
        </authorList>
    </citation>
    <scope>NUCLEOTIDE SEQUENCE [LARGE SCALE GENOMIC DNA]</scope>
    <source>
        <strain evidence="1 2">DSM 16189</strain>
    </source>
</reference>
<protein>
    <recommendedName>
        <fullName evidence="3">DUF2536 domain-containing protein</fullName>
    </recommendedName>
</protein>
<dbReference type="Pfam" id="PF10750">
    <property type="entry name" value="DUF2536"/>
    <property type="match status" value="1"/>
</dbReference>
<dbReference type="InterPro" id="IPR019686">
    <property type="entry name" value="DUF2536"/>
</dbReference>
<gene>
    <name evidence="1" type="ORF">GS18_0211825</name>
</gene>
<dbReference type="RefSeq" id="WP_029279492.1">
    <property type="nucleotide sequence ID" value="NZ_CANLZQ010000001.1"/>
</dbReference>
<evidence type="ECO:0000313" key="1">
    <source>
        <dbReference type="EMBL" id="KEZ51798.1"/>
    </source>
</evidence>
<organism evidence="1 2">
    <name type="scientific">Metabacillus indicus</name>
    <name type="common">Bacillus indicus</name>
    <dbReference type="NCBI Taxonomy" id="246786"/>
    <lineage>
        <taxon>Bacteria</taxon>
        <taxon>Bacillati</taxon>
        <taxon>Bacillota</taxon>
        <taxon>Bacilli</taxon>
        <taxon>Bacillales</taxon>
        <taxon>Bacillaceae</taxon>
        <taxon>Metabacillus</taxon>
    </lineage>
</organism>
<evidence type="ECO:0000313" key="2">
    <source>
        <dbReference type="Proteomes" id="UP000028549"/>
    </source>
</evidence>
<accession>A0A084GWT6</accession>
<evidence type="ECO:0008006" key="3">
    <source>
        <dbReference type="Google" id="ProtNLM"/>
    </source>
</evidence>
<sequence length="66" mass="7795">MFKLEFIKDKVEFFESEKLADLEKKISEQIEINKAILLEVHSVSHQMHVSEEGRRFYSAAVHFKAK</sequence>
<dbReference type="AlphaFoldDB" id="A0A084GWT6"/>
<proteinExistence type="predicted"/>
<comment type="caution">
    <text evidence="1">The sequence shown here is derived from an EMBL/GenBank/DDBJ whole genome shotgun (WGS) entry which is preliminary data.</text>
</comment>